<dbReference type="InterPro" id="IPR042490">
    <property type="entry name" value="Thio_Ohase/BAAT_N"/>
</dbReference>
<comment type="similarity">
    <text evidence="1">Belongs to the C/M/P thioester hydrolase family.</text>
</comment>
<dbReference type="InterPro" id="IPR006862">
    <property type="entry name" value="Thio_Ohase/aa_AcTrfase"/>
</dbReference>
<feature type="chain" id="PRO_5043698985" description="Acyl-CoA thioesterase 19" evidence="3">
    <location>
        <begin position="26"/>
        <end position="464"/>
    </location>
</feature>
<evidence type="ECO:0000313" key="7">
    <source>
        <dbReference type="Proteomes" id="UP001460270"/>
    </source>
</evidence>
<evidence type="ECO:0000256" key="3">
    <source>
        <dbReference type="SAM" id="SignalP"/>
    </source>
</evidence>
<dbReference type="PANTHER" id="PTHR10824:SF36">
    <property type="entry name" value="ACYL-COA THIOESTERASE 17-RELATED"/>
    <property type="match status" value="1"/>
</dbReference>
<keyword evidence="3" id="KW-0732">Signal</keyword>
<comment type="caution">
    <text evidence="6">The sequence shown here is derived from an EMBL/GenBank/DDBJ whole genome shotgun (WGS) entry which is preliminary data.</text>
</comment>
<dbReference type="PIRSF" id="PIRSF016521">
    <property type="entry name" value="Acyl-CoA_hydro"/>
    <property type="match status" value="1"/>
</dbReference>
<dbReference type="EMBL" id="JBBPFD010000017">
    <property type="protein sequence ID" value="KAK7891304.1"/>
    <property type="molecule type" value="Genomic_DNA"/>
</dbReference>
<dbReference type="Pfam" id="PF08840">
    <property type="entry name" value="BAAT_C"/>
    <property type="match status" value="1"/>
</dbReference>
<feature type="domain" description="Acyl-CoA thioester hydrolase/bile acid-CoA amino acid N-acetyltransferase" evidence="4">
    <location>
        <begin position="52"/>
        <end position="183"/>
    </location>
</feature>
<dbReference type="InterPro" id="IPR014940">
    <property type="entry name" value="BAAT_C"/>
</dbReference>
<evidence type="ECO:0000259" key="5">
    <source>
        <dbReference type="Pfam" id="PF08840"/>
    </source>
</evidence>
<dbReference type="GO" id="GO:0047617">
    <property type="term" value="F:fatty acyl-CoA hydrolase activity"/>
    <property type="evidence" value="ECO:0007669"/>
    <property type="project" value="TreeGrafter"/>
</dbReference>
<dbReference type="FunFam" id="3.40.50.1820:FF:000024">
    <property type="entry name" value="acyl-coenzyme A thioesterase 4"/>
    <property type="match status" value="1"/>
</dbReference>
<name>A0AAW0NAM8_9GOBI</name>
<dbReference type="SUPFAM" id="SSF53474">
    <property type="entry name" value="alpha/beta-Hydrolases"/>
    <property type="match status" value="1"/>
</dbReference>
<dbReference type="Pfam" id="PF04775">
    <property type="entry name" value="Bile_Hydr_Trans"/>
    <property type="match status" value="1"/>
</dbReference>
<organism evidence="6 7">
    <name type="scientific">Mugilogobius chulae</name>
    <name type="common">yellowstripe goby</name>
    <dbReference type="NCBI Taxonomy" id="88201"/>
    <lineage>
        <taxon>Eukaryota</taxon>
        <taxon>Metazoa</taxon>
        <taxon>Chordata</taxon>
        <taxon>Craniata</taxon>
        <taxon>Vertebrata</taxon>
        <taxon>Euteleostomi</taxon>
        <taxon>Actinopterygii</taxon>
        <taxon>Neopterygii</taxon>
        <taxon>Teleostei</taxon>
        <taxon>Neoteleostei</taxon>
        <taxon>Acanthomorphata</taxon>
        <taxon>Gobiaria</taxon>
        <taxon>Gobiiformes</taxon>
        <taxon>Gobioidei</taxon>
        <taxon>Gobiidae</taxon>
        <taxon>Gobionellinae</taxon>
        <taxon>Mugilogobius</taxon>
    </lineage>
</organism>
<dbReference type="AlphaFoldDB" id="A0AAW0NAM8"/>
<evidence type="ECO:0000256" key="1">
    <source>
        <dbReference type="ARBA" id="ARBA00006538"/>
    </source>
</evidence>
<evidence type="ECO:0000313" key="6">
    <source>
        <dbReference type="EMBL" id="KAK7891304.1"/>
    </source>
</evidence>
<gene>
    <name evidence="6" type="ORF">WMY93_023267</name>
</gene>
<evidence type="ECO:0000259" key="4">
    <source>
        <dbReference type="Pfam" id="PF04775"/>
    </source>
</evidence>
<accession>A0AAW0NAM8</accession>
<protein>
    <recommendedName>
        <fullName evidence="8">Acyl-CoA thioesterase 19</fullName>
    </recommendedName>
</protein>
<dbReference type="FunFam" id="2.60.40.2240:FF:000002">
    <property type="entry name" value="Acyl-CoA thioesterase 18"/>
    <property type="match status" value="1"/>
</dbReference>
<dbReference type="GO" id="GO:0006631">
    <property type="term" value="P:fatty acid metabolic process"/>
    <property type="evidence" value="ECO:0007669"/>
    <property type="project" value="TreeGrafter"/>
</dbReference>
<feature type="active site" description="Charge relay system" evidence="2">
    <location>
        <position position="274"/>
    </location>
</feature>
<dbReference type="PANTHER" id="PTHR10824">
    <property type="entry name" value="ACYL-COENZYME A THIOESTERASE-RELATED"/>
    <property type="match status" value="1"/>
</dbReference>
<feature type="signal peptide" evidence="3">
    <location>
        <begin position="1"/>
        <end position="25"/>
    </location>
</feature>
<feature type="active site" description="Charge relay system" evidence="2">
    <location>
        <position position="401"/>
    </location>
</feature>
<feature type="active site" description="Charge relay system" evidence="2">
    <location>
        <position position="366"/>
    </location>
</feature>
<evidence type="ECO:0000256" key="2">
    <source>
        <dbReference type="PIRSR" id="PIRSR016521-1"/>
    </source>
</evidence>
<dbReference type="InterPro" id="IPR016662">
    <property type="entry name" value="Acyl-CoA_thioEstase_long-chain"/>
</dbReference>
<feature type="domain" description="BAAT/Acyl-CoA thioester hydrolase C-terminal" evidence="5">
    <location>
        <begin position="248"/>
        <end position="456"/>
    </location>
</feature>
<sequence>MCFSLQSSQITLLLLLPHFTTLRLSQCLFSPNHGTKTTLCPFVCEPSRALLDEKFKVLVKNAAPGAELTLRSFHQAEKNHHWEAFGHYVCDSSGTLNLCEDLSLGGTYEGVEPMGLLWSLRPVPGSKAGLRVRKTNVEIPMEVTISVYQGHLSESFSEHTAVAAVLVERWYMAPGVRRIPVTEYNLTATLFLPPGPGPFPAVLDLWGGGGNLVEYRASLLASHGFAALALDYLTNKLTVSEGRMMKNDYFEDAYKFLEQHPQIAGSRIAMLGLSFGTSMTLKMAVYSEVMKLRCAVCYSGSHIQPVKGSIEEIMNYFSENQEKTRINENQEIIWHDLLLPIPEDPALKVDMGRVQCPLLLVVGEDDQNWPAYVSAMDIKAMMEKAGNSHLLTLLTYPNAGHLIEPPYTPHTRTSLFRTAQTRHLCMVLWGGQPLGHSRAQEDSWKKTLAFFREHLYGRKNTADV</sequence>
<proteinExistence type="inferred from homology"/>
<dbReference type="InterPro" id="IPR029058">
    <property type="entry name" value="AB_hydrolase_fold"/>
</dbReference>
<dbReference type="Proteomes" id="UP001460270">
    <property type="component" value="Unassembled WGS sequence"/>
</dbReference>
<dbReference type="Gene3D" id="2.60.40.2240">
    <property type="entry name" value="Acyl-CoA thioester hydrolase/BAAT N-terminal domain"/>
    <property type="match status" value="1"/>
</dbReference>
<evidence type="ECO:0008006" key="8">
    <source>
        <dbReference type="Google" id="ProtNLM"/>
    </source>
</evidence>
<keyword evidence="7" id="KW-1185">Reference proteome</keyword>
<dbReference type="GO" id="GO:0006637">
    <property type="term" value="P:acyl-CoA metabolic process"/>
    <property type="evidence" value="ECO:0007669"/>
    <property type="project" value="InterPro"/>
</dbReference>
<dbReference type="Gene3D" id="3.40.50.1820">
    <property type="entry name" value="alpha/beta hydrolase"/>
    <property type="match status" value="1"/>
</dbReference>
<reference evidence="7" key="1">
    <citation type="submission" date="2024-04" db="EMBL/GenBank/DDBJ databases">
        <title>Salinicola lusitanus LLJ914,a marine bacterium isolated from the Okinawa Trough.</title>
        <authorList>
            <person name="Li J."/>
        </authorList>
    </citation>
    <scope>NUCLEOTIDE SEQUENCE [LARGE SCALE GENOMIC DNA]</scope>
</reference>